<protein>
    <recommendedName>
        <fullName evidence="3">DUF2806 domain-containing protein</fullName>
    </recommendedName>
</protein>
<evidence type="ECO:0000313" key="2">
    <source>
        <dbReference type="Proteomes" id="UP000248616"/>
    </source>
</evidence>
<dbReference type="RefSeq" id="WP_111544952.1">
    <property type="nucleotide sequence ID" value="NZ_MZXV01000032.1"/>
</dbReference>
<dbReference type="AlphaFoldDB" id="A0A2W7CM58"/>
<comment type="caution">
    <text evidence="1">The sequence shown here is derived from an EMBL/GenBank/DDBJ whole genome shotgun (WGS) entry which is preliminary data.</text>
</comment>
<dbReference type="EMBL" id="MZXV01000032">
    <property type="protein sequence ID" value="PZV37603.1"/>
    <property type="molecule type" value="Genomic_DNA"/>
</dbReference>
<name>A0A2W7CM58_9HYPH</name>
<evidence type="ECO:0008006" key="3">
    <source>
        <dbReference type="Google" id="ProtNLM"/>
    </source>
</evidence>
<sequence length="344" mass="37937">MAEGKQDTGGLDTVVEVDPTSGEFKLRLPGKLAAMAGRNLAKAVEMAFAGFAPAQYRRAVHGTLQSRLDSAIVDQMCRAIENPDDRALAAALLRQSLISQAQKAESRAEILDLTAHHLAIEGPATQPVKEDISPDFLQHFWDTADRLSRSELREIFARILAREIARPDSFSASTLNLLATLHPRNAQKFEELCRMTFNIPELSFVIVSLPKHDKGPVNVLGTKPSIRIGEYIDEFGISREDLLDLQSVGLTRSSGEQEYPQLHKLYRKHLYVEYAGRTAHLVPDRSSPGGVNDAVGVISLTPTGRELRAVLMLEPHKDYTYALMNAYARIGVTMTLDPIQPSSA</sequence>
<dbReference type="OrthoDB" id="886161at2"/>
<gene>
    <name evidence="1" type="ORF">B5V02_15065</name>
</gene>
<accession>A0A2W7CM58</accession>
<dbReference type="InterPro" id="IPR021254">
    <property type="entry name" value="DUF2806"/>
</dbReference>
<dbReference type="Proteomes" id="UP000248616">
    <property type="component" value="Unassembled WGS sequence"/>
</dbReference>
<organism evidence="1 2">
    <name type="scientific">Mesorhizobium kowhaii</name>
    <dbReference type="NCBI Taxonomy" id="1300272"/>
    <lineage>
        <taxon>Bacteria</taxon>
        <taxon>Pseudomonadati</taxon>
        <taxon>Pseudomonadota</taxon>
        <taxon>Alphaproteobacteria</taxon>
        <taxon>Hyphomicrobiales</taxon>
        <taxon>Phyllobacteriaceae</taxon>
        <taxon>Mesorhizobium</taxon>
    </lineage>
</organism>
<keyword evidence="2" id="KW-1185">Reference proteome</keyword>
<reference evidence="2" key="1">
    <citation type="submission" date="2017-03" db="EMBL/GenBank/DDBJ databases">
        <authorList>
            <person name="Safronova V.I."/>
            <person name="Sazanova A.L."/>
            <person name="Chirak E.R."/>
        </authorList>
    </citation>
    <scope>NUCLEOTIDE SEQUENCE [LARGE SCALE GENOMIC DNA]</scope>
    <source>
        <strain evidence="2">Ach-343</strain>
    </source>
</reference>
<dbReference type="Pfam" id="PF10987">
    <property type="entry name" value="DUF2806"/>
    <property type="match status" value="1"/>
</dbReference>
<proteinExistence type="predicted"/>
<evidence type="ECO:0000313" key="1">
    <source>
        <dbReference type="EMBL" id="PZV37603.1"/>
    </source>
</evidence>